<feature type="domain" description="Zn(2)-C6 fungal-type" evidence="8">
    <location>
        <begin position="23"/>
        <end position="53"/>
    </location>
</feature>
<proteinExistence type="predicted"/>
<dbReference type="InterPro" id="IPR007219">
    <property type="entry name" value="XnlR_reg_dom"/>
</dbReference>
<reference evidence="9" key="1">
    <citation type="submission" date="2022-12" db="EMBL/GenBank/DDBJ databases">
        <authorList>
            <person name="Petersen C."/>
        </authorList>
    </citation>
    <scope>NUCLEOTIDE SEQUENCE</scope>
    <source>
        <strain evidence="9">IBT 16125</strain>
    </source>
</reference>
<dbReference type="Pfam" id="PF00172">
    <property type="entry name" value="Zn_clus"/>
    <property type="match status" value="1"/>
</dbReference>
<dbReference type="GeneID" id="81606419"/>
<reference evidence="9" key="2">
    <citation type="journal article" date="2023" name="IMA Fungus">
        <title>Comparative genomic study of the Penicillium genus elucidates a diverse pangenome and 15 lateral gene transfer events.</title>
        <authorList>
            <person name="Petersen C."/>
            <person name="Sorensen T."/>
            <person name="Nielsen M.R."/>
            <person name="Sondergaard T.E."/>
            <person name="Sorensen J.L."/>
            <person name="Fitzpatrick D.A."/>
            <person name="Frisvad J.C."/>
            <person name="Nielsen K.L."/>
        </authorList>
    </citation>
    <scope>NUCLEOTIDE SEQUENCE</scope>
    <source>
        <strain evidence="9">IBT 16125</strain>
    </source>
</reference>
<name>A0AAD6BVL4_9EURO</name>
<dbReference type="InterPro" id="IPR036864">
    <property type="entry name" value="Zn2-C6_fun-type_DNA-bd_sf"/>
</dbReference>
<dbReference type="PANTHER" id="PTHR47338:SF3">
    <property type="entry name" value="C6 FINGER DOMAIN TRANSCRIPTION FACTOR DBAA-RELATED"/>
    <property type="match status" value="1"/>
</dbReference>
<feature type="region of interest" description="Disordered" evidence="7">
    <location>
        <begin position="1"/>
        <end position="21"/>
    </location>
</feature>
<evidence type="ECO:0000256" key="4">
    <source>
        <dbReference type="ARBA" id="ARBA00023125"/>
    </source>
</evidence>
<keyword evidence="2" id="KW-0479">Metal-binding</keyword>
<dbReference type="PROSITE" id="PS50048">
    <property type="entry name" value="ZN2_CY6_FUNGAL_2"/>
    <property type="match status" value="1"/>
</dbReference>
<evidence type="ECO:0000313" key="10">
    <source>
        <dbReference type="Proteomes" id="UP001213681"/>
    </source>
</evidence>
<keyword evidence="3" id="KW-0805">Transcription regulation</keyword>
<organism evidence="9 10">
    <name type="scientific">Penicillium daleae</name>
    <dbReference type="NCBI Taxonomy" id="63821"/>
    <lineage>
        <taxon>Eukaryota</taxon>
        <taxon>Fungi</taxon>
        <taxon>Dikarya</taxon>
        <taxon>Ascomycota</taxon>
        <taxon>Pezizomycotina</taxon>
        <taxon>Eurotiomycetes</taxon>
        <taxon>Eurotiomycetidae</taxon>
        <taxon>Eurotiales</taxon>
        <taxon>Aspergillaceae</taxon>
        <taxon>Penicillium</taxon>
    </lineage>
</organism>
<keyword evidence="10" id="KW-1185">Reference proteome</keyword>
<evidence type="ECO:0000259" key="8">
    <source>
        <dbReference type="PROSITE" id="PS50048"/>
    </source>
</evidence>
<dbReference type="Pfam" id="PF04082">
    <property type="entry name" value="Fungal_trans"/>
    <property type="match status" value="1"/>
</dbReference>
<keyword evidence="6" id="KW-0539">Nucleus</keyword>
<evidence type="ECO:0000256" key="3">
    <source>
        <dbReference type="ARBA" id="ARBA00023015"/>
    </source>
</evidence>
<dbReference type="PROSITE" id="PS00463">
    <property type="entry name" value="ZN2_CY6_FUNGAL_1"/>
    <property type="match status" value="1"/>
</dbReference>
<evidence type="ECO:0000256" key="2">
    <source>
        <dbReference type="ARBA" id="ARBA00022723"/>
    </source>
</evidence>
<comment type="subcellular location">
    <subcellularLocation>
        <location evidence="1">Nucleus</location>
    </subcellularLocation>
</comment>
<dbReference type="SUPFAM" id="SSF57701">
    <property type="entry name" value="Zn2/Cys6 DNA-binding domain"/>
    <property type="match status" value="1"/>
</dbReference>
<comment type="caution">
    <text evidence="9">The sequence shown here is derived from an EMBL/GenBank/DDBJ whole genome shotgun (WGS) entry which is preliminary data.</text>
</comment>
<dbReference type="InterPro" id="IPR001138">
    <property type="entry name" value="Zn2Cys6_DnaBD"/>
</dbReference>
<feature type="compositionally biased region" description="Basic and acidic residues" evidence="7">
    <location>
        <begin position="85"/>
        <end position="105"/>
    </location>
</feature>
<gene>
    <name evidence="9" type="ORF">N7458_012795</name>
</gene>
<evidence type="ECO:0000256" key="5">
    <source>
        <dbReference type="ARBA" id="ARBA00023163"/>
    </source>
</evidence>
<dbReference type="AlphaFoldDB" id="A0AAD6BVL4"/>
<keyword evidence="4" id="KW-0238">DNA-binding</keyword>
<dbReference type="Proteomes" id="UP001213681">
    <property type="component" value="Unassembled WGS sequence"/>
</dbReference>
<evidence type="ECO:0000256" key="1">
    <source>
        <dbReference type="ARBA" id="ARBA00004123"/>
    </source>
</evidence>
<protein>
    <submittedName>
        <fullName evidence="9">Fungal-specific transcription factor domain-containing protein</fullName>
    </submittedName>
</protein>
<keyword evidence="5" id="KW-0804">Transcription</keyword>
<dbReference type="GO" id="GO:0003677">
    <property type="term" value="F:DNA binding"/>
    <property type="evidence" value="ECO:0007669"/>
    <property type="project" value="UniProtKB-KW"/>
</dbReference>
<evidence type="ECO:0000256" key="7">
    <source>
        <dbReference type="SAM" id="MobiDB-lite"/>
    </source>
</evidence>
<feature type="region of interest" description="Disordered" evidence="7">
    <location>
        <begin position="85"/>
        <end position="111"/>
    </location>
</feature>
<dbReference type="GO" id="GO:0005634">
    <property type="term" value="C:nucleus"/>
    <property type="evidence" value="ECO:0007669"/>
    <property type="project" value="UniProtKB-SubCell"/>
</dbReference>
<evidence type="ECO:0000313" key="9">
    <source>
        <dbReference type="EMBL" id="KAJ5433639.1"/>
    </source>
</evidence>
<dbReference type="InterPro" id="IPR050815">
    <property type="entry name" value="TF_fung"/>
</dbReference>
<dbReference type="CDD" id="cd12148">
    <property type="entry name" value="fungal_TF_MHR"/>
    <property type="match status" value="1"/>
</dbReference>
<dbReference type="Gene3D" id="4.10.240.10">
    <property type="entry name" value="Zn(2)-C6 fungal-type DNA-binding domain"/>
    <property type="match status" value="1"/>
</dbReference>
<evidence type="ECO:0000256" key="6">
    <source>
        <dbReference type="ARBA" id="ARBA00023242"/>
    </source>
</evidence>
<dbReference type="PANTHER" id="PTHR47338">
    <property type="entry name" value="ZN(II)2CYS6 TRANSCRIPTION FACTOR (EUROFUNG)-RELATED"/>
    <property type="match status" value="1"/>
</dbReference>
<dbReference type="CDD" id="cd00067">
    <property type="entry name" value="GAL4"/>
    <property type="match status" value="1"/>
</dbReference>
<dbReference type="GO" id="GO:0008270">
    <property type="term" value="F:zinc ion binding"/>
    <property type="evidence" value="ECO:0007669"/>
    <property type="project" value="InterPro"/>
</dbReference>
<accession>A0AAD6BVL4</accession>
<dbReference type="SMART" id="SM00066">
    <property type="entry name" value="GAL4"/>
    <property type="match status" value="1"/>
</dbReference>
<dbReference type="SMART" id="SM00906">
    <property type="entry name" value="Fungal_trans"/>
    <property type="match status" value="1"/>
</dbReference>
<dbReference type="RefSeq" id="XP_056760930.1">
    <property type="nucleotide sequence ID" value="XM_056916176.1"/>
</dbReference>
<sequence>MPLPDTESDTPPVTRGRQRPGAACDECRRRKLRCDGQHPQCGVCRDTGVFCEVTQRGVRGPKKGHLKALKNRIVHLEAMLETRLQPHERSDLLGDSRNSHDDDGRNASPGSEYEAFVSNGYGLPLDSNPAALSSNNASPFASTAPAPSPHLSDIIQAELYTVPYIPEYQLYLDRVHQSIPILHQRRYLSWSKSSNKTASHQCLQYAMWTLASMLSAHSRHLVEPLYQQTKQMLEDLSVEANDNSSFNTLLAQAWVLVVTFEYMRTYHRQAWMSAGRAFRLVQAMRYHEIDNPVDKRGPSSPQCGDYIEVEERRRVFWMTYFLDHVISMRDDWPITLNEHVICTRLPAPDAGFQSGSNELGPFLSEAMTEPTLKIRSSFNECLILATICGRSLLQNQRYHISKAYGDMTMNWTEQRRWLDTILTNRLQVLSQCYPAPTDSYDPLLLFANILGQATVIYFCRAMTDTAAGPDGPLIGNNPEYIQYQYRALEASTNIISLTSTLRELPFSRIHPLTPIPVFLCAEFLYNEMHNEAYQPRLQELFHVLRELKNVNNPDQSYLDLLPRSCISKTSELFSHSVGTSSPNSG</sequence>
<dbReference type="GO" id="GO:0000981">
    <property type="term" value="F:DNA-binding transcription factor activity, RNA polymerase II-specific"/>
    <property type="evidence" value="ECO:0007669"/>
    <property type="project" value="InterPro"/>
</dbReference>
<dbReference type="GO" id="GO:0006351">
    <property type="term" value="P:DNA-templated transcription"/>
    <property type="evidence" value="ECO:0007669"/>
    <property type="project" value="InterPro"/>
</dbReference>
<dbReference type="EMBL" id="JAPVEA010000009">
    <property type="protein sequence ID" value="KAJ5433639.1"/>
    <property type="molecule type" value="Genomic_DNA"/>
</dbReference>